<feature type="transmembrane region" description="Helical" evidence="1">
    <location>
        <begin position="132"/>
        <end position="149"/>
    </location>
</feature>
<dbReference type="Proteomes" id="UP000036867">
    <property type="component" value="Unassembled WGS sequence"/>
</dbReference>
<reference evidence="3" key="1">
    <citation type="submission" date="2015-08" db="EMBL/GenBank/DDBJ databases">
        <title>Fjat-10028 dsm 16317.</title>
        <authorList>
            <person name="Liu B."/>
            <person name="Wang J."/>
            <person name="Zhu Y."/>
            <person name="Liu G."/>
            <person name="Chen Q."/>
            <person name="Chen Z."/>
            <person name="Lan J."/>
            <person name="Che J."/>
            <person name="Ge C."/>
            <person name="Shi H."/>
            <person name="Pan Z."/>
            <person name="Liu X."/>
        </authorList>
    </citation>
    <scope>NUCLEOTIDE SEQUENCE [LARGE SCALE GENOMIC DNA]</scope>
    <source>
        <strain evidence="3">DSM 16317</strain>
    </source>
</reference>
<sequence>MLEPQYIDNMEYSQELTKECIDGKEIAWGYESIEGKAPFLQPIYPKLHSKEAQTSIKALFGEWTGQHTSILKNLTYKVKLASFNIGFLLIILEMMNDFVLKNEMLLNLLPLLAYPFLLLGTILSIVRNEGNLLLYVFGFFLTLSCLSILSNI</sequence>
<dbReference type="STRING" id="263475.AMD00_00495"/>
<feature type="transmembrane region" description="Helical" evidence="1">
    <location>
        <begin position="104"/>
        <end position="126"/>
    </location>
</feature>
<keyword evidence="1" id="KW-0472">Membrane</keyword>
<evidence type="ECO:0000256" key="1">
    <source>
        <dbReference type="SAM" id="Phobius"/>
    </source>
</evidence>
<evidence type="ECO:0000313" key="2">
    <source>
        <dbReference type="EMBL" id="KOO51033.1"/>
    </source>
</evidence>
<keyword evidence="1" id="KW-0812">Transmembrane</keyword>
<proteinExistence type="predicted"/>
<dbReference type="AlphaFoldDB" id="A0A0M0LK12"/>
<keyword evidence="3" id="KW-1185">Reference proteome</keyword>
<organism evidence="2 3">
    <name type="scientific">Viridibacillus arvi</name>
    <dbReference type="NCBI Taxonomy" id="263475"/>
    <lineage>
        <taxon>Bacteria</taxon>
        <taxon>Bacillati</taxon>
        <taxon>Bacillota</taxon>
        <taxon>Bacilli</taxon>
        <taxon>Bacillales</taxon>
        <taxon>Caryophanaceae</taxon>
        <taxon>Viridibacillus</taxon>
    </lineage>
</organism>
<protein>
    <submittedName>
        <fullName evidence="2">Uncharacterized protein</fullName>
    </submittedName>
</protein>
<name>A0A0M0LK12_9BACL</name>
<feature type="transmembrane region" description="Helical" evidence="1">
    <location>
        <begin position="74"/>
        <end position="92"/>
    </location>
</feature>
<comment type="caution">
    <text evidence="2">The sequence shown here is derived from an EMBL/GenBank/DDBJ whole genome shotgun (WGS) entry which is preliminary data.</text>
</comment>
<gene>
    <name evidence="2" type="ORF">AMD00_00495</name>
</gene>
<keyword evidence="1" id="KW-1133">Transmembrane helix</keyword>
<accession>A0A0M0LK12</accession>
<evidence type="ECO:0000313" key="3">
    <source>
        <dbReference type="Proteomes" id="UP000036867"/>
    </source>
</evidence>
<dbReference type="EMBL" id="LILB01000001">
    <property type="protein sequence ID" value="KOO51033.1"/>
    <property type="molecule type" value="Genomic_DNA"/>
</dbReference>